<keyword evidence="2" id="KW-1185">Reference proteome</keyword>
<dbReference type="Pfam" id="PF09720">
    <property type="entry name" value="Unstab_antitox"/>
    <property type="match status" value="1"/>
</dbReference>
<protein>
    <submittedName>
        <fullName evidence="1">Addiction module antitoxin RelB</fullName>
    </submittedName>
</protein>
<dbReference type="Proteomes" id="UP000433309">
    <property type="component" value="Unassembled WGS sequence"/>
</dbReference>
<proteinExistence type="predicted"/>
<dbReference type="InterPro" id="IPR013406">
    <property type="entry name" value="CHP02574_addiction_mod"/>
</dbReference>
<evidence type="ECO:0000313" key="2">
    <source>
        <dbReference type="Proteomes" id="UP000433309"/>
    </source>
</evidence>
<dbReference type="AlphaFoldDB" id="A0A6I2LDA5"/>
<reference evidence="1 2" key="1">
    <citation type="submission" date="2019-11" db="EMBL/GenBank/DDBJ databases">
        <title>Novel species isolated from a subtropical stream in China.</title>
        <authorList>
            <person name="Lu H."/>
        </authorList>
    </citation>
    <scope>NUCLEOTIDE SEQUENCE [LARGE SCALE GENOMIC DNA]</scope>
    <source>
        <strain evidence="1 2">FT80W</strain>
    </source>
</reference>
<accession>A0A6I2LDA5</accession>
<evidence type="ECO:0000313" key="1">
    <source>
        <dbReference type="EMBL" id="MRW94756.1"/>
    </source>
</evidence>
<gene>
    <name evidence="1" type="ORF">GJ699_32810</name>
</gene>
<dbReference type="EMBL" id="WKJK01000036">
    <property type="protein sequence ID" value="MRW94756.1"/>
    <property type="molecule type" value="Genomic_DNA"/>
</dbReference>
<dbReference type="NCBIfam" id="TIGR02574">
    <property type="entry name" value="stabl_TIGR02574"/>
    <property type="match status" value="1"/>
</dbReference>
<name>A0A6I2LDA5_9BURK</name>
<comment type="caution">
    <text evidence="1">The sequence shown here is derived from an EMBL/GenBank/DDBJ whole genome shotgun (WGS) entry which is preliminary data.</text>
</comment>
<organism evidence="1 2">
    <name type="scientific">Duganella guangzhouensis</name>
    <dbReference type="NCBI Taxonomy" id="2666084"/>
    <lineage>
        <taxon>Bacteria</taxon>
        <taxon>Pseudomonadati</taxon>
        <taxon>Pseudomonadota</taxon>
        <taxon>Betaproteobacteria</taxon>
        <taxon>Burkholderiales</taxon>
        <taxon>Oxalobacteraceae</taxon>
        <taxon>Telluria group</taxon>
        <taxon>Duganella</taxon>
    </lineage>
</organism>
<dbReference type="RefSeq" id="WP_154383626.1">
    <property type="nucleotide sequence ID" value="NZ_WKJK01000036.1"/>
</dbReference>
<sequence length="82" mass="9212">MPDIPEELAQRVSLLSAREKAQLALHLLESLEPAENGAIDEAWRQEAESRLDAVERGEAQTVSMEDVFAKLDLRQKPKRLSS</sequence>